<dbReference type="RefSeq" id="WP_151536724.1">
    <property type="nucleotide sequence ID" value="NZ_WBOS01000015.1"/>
</dbReference>
<evidence type="ECO:0000256" key="11">
    <source>
        <dbReference type="ARBA" id="ARBA00035120"/>
    </source>
</evidence>
<feature type="transmembrane region" description="Helical" evidence="14">
    <location>
        <begin position="34"/>
        <end position="54"/>
    </location>
</feature>
<proteinExistence type="inferred from homology"/>
<keyword evidence="8 14" id="KW-0406">Ion transport</keyword>
<dbReference type="HAMAP" id="MF_00454">
    <property type="entry name" value="FluC"/>
    <property type="match status" value="1"/>
</dbReference>
<dbReference type="AlphaFoldDB" id="A0A6L3V024"/>
<dbReference type="Pfam" id="PF02537">
    <property type="entry name" value="CRCB"/>
    <property type="match status" value="1"/>
</dbReference>
<dbReference type="GO" id="GO:0062054">
    <property type="term" value="F:fluoride channel activity"/>
    <property type="evidence" value="ECO:0007669"/>
    <property type="project" value="UniProtKB-UniRule"/>
</dbReference>
<evidence type="ECO:0000256" key="4">
    <source>
        <dbReference type="ARBA" id="ARBA00022692"/>
    </source>
</evidence>
<dbReference type="PANTHER" id="PTHR28259">
    <property type="entry name" value="FLUORIDE EXPORT PROTEIN 1-RELATED"/>
    <property type="match status" value="1"/>
</dbReference>
<keyword evidence="3 14" id="KW-1003">Cell membrane</keyword>
<protein>
    <recommendedName>
        <fullName evidence="14">Fluoride-specific ion channel FluC</fullName>
    </recommendedName>
</protein>
<evidence type="ECO:0000256" key="7">
    <source>
        <dbReference type="ARBA" id="ARBA00023053"/>
    </source>
</evidence>
<sequence length="118" mass="12857">MIIHLLLIAIGGFLGAIARFKVSQLLKEPLLGKIPLGTLTVNLIGSFLLGLIIGSSGDKDIYYLFGTGFMGAFTTFSTLNLEAVKLIQSKERLPAILYIVITYTFGIFFAFIGYFVGK</sequence>
<organism evidence="15 16">
    <name type="scientific">Cytobacillus depressus</name>
    <dbReference type="NCBI Taxonomy" id="1602942"/>
    <lineage>
        <taxon>Bacteria</taxon>
        <taxon>Bacillati</taxon>
        <taxon>Bacillota</taxon>
        <taxon>Bacilli</taxon>
        <taxon>Bacillales</taxon>
        <taxon>Bacillaceae</taxon>
        <taxon>Cytobacillus</taxon>
    </lineage>
</organism>
<reference evidence="15 16" key="1">
    <citation type="journal article" date="2016" name="Antonie Van Leeuwenhoek">
        <title>Bacillus depressus sp. nov., isolated from soil of a sunflower field.</title>
        <authorList>
            <person name="Wei X."/>
            <person name="Xin D."/>
            <person name="Xin Y."/>
            <person name="Zhang H."/>
            <person name="Wang T."/>
            <person name="Zhang J."/>
        </authorList>
    </citation>
    <scope>NUCLEOTIDE SEQUENCE [LARGE SCALE GENOMIC DNA]</scope>
    <source>
        <strain evidence="15 16">BZ1</strain>
    </source>
</reference>
<evidence type="ECO:0000256" key="12">
    <source>
        <dbReference type="ARBA" id="ARBA00035585"/>
    </source>
</evidence>
<keyword evidence="5 14" id="KW-0479">Metal-binding</keyword>
<keyword evidence="4 14" id="KW-0812">Transmembrane</keyword>
<dbReference type="NCBIfam" id="TIGR00494">
    <property type="entry name" value="crcB"/>
    <property type="match status" value="1"/>
</dbReference>
<dbReference type="OrthoDB" id="9815830at2"/>
<keyword evidence="2 14" id="KW-0813">Transport</keyword>
<dbReference type="GO" id="GO:0140114">
    <property type="term" value="P:cellular detoxification of fluoride"/>
    <property type="evidence" value="ECO:0007669"/>
    <property type="project" value="UniProtKB-UniRule"/>
</dbReference>
<comment type="activity regulation">
    <text evidence="14">Na(+) is not transported, but it plays an essential structural role and its presence is essential for fluoride channel function.</text>
</comment>
<name>A0A6L3V024_9BACI</name>
<feature type="transmembrane region" description="Helical" evidence="14">
    <location>
        <begin position="93"/>
        <end position="116"/>
    </location>
</feature>
<keyword evidence="6 14" id="KW-1133">Transmembrane helix</keyword>
<evidence type="ECO:0000313" key="15">
    <source>
        <dbReference type="EMBL" id="KAB2330232.1"/>
    </source>
</evidence>
<comment type="caution">
    <text evidence="15">The sequence shown here is derived from an EMBL/GenBank/DDBJ whole genome shotgun (WGS) entry which is preliminary data.</text>
</comment>
<evidence type="ECO:0000256" key="8">
    <source>
        <dbReference type="ARBA" id="ARBA00023065"/>
    </source>
</evidence>
<evidence type="ECO:0000256" key="2">
    <source>
        <dbReference type="ARBA" id="ARBA00022448"/>
    </source>
</evidence>
<gene>
    <name evidence="14 15" type="primary">crcB</name>
    <name evidence="14" type="synonym">fluC</name>
    <name evidence="15" type="ORF">F7731_20865</name>
</gene>
<evidence type="ECO:0000256" key="3">
    <source>
        <dbReference type="ARBA" id="ARBA00022475"/>
    </source>
</evidence>
<dbReference type="GO" id="GO:0046872">
    <property type="term" value="F:metal ion binding"/>
    <property type="evidence" value="ECO:0007669"/>
    <property type="project" value="UniProtKB-KW"/>
</dbReference>
<evidence type="ECO:0000256" key="5">
    <source>
        <dbReference type="ARBA" id="ARBA00022723"/>
    </source>
</evidence>
<dbReference type="PANTHER" id="PTHR28259:SF16">
    <property type="entry name" value="FLUORIDE-SPECIFIC ION CHANNEL FLUC 2"/>
    <property type="match status" value="1"/>
</dbReference>
<evidence type="ECO:0000256" key="6">
    <source>
        <dbReference type="ARBA" id="ARBA00022989"/>
    </source>
</evidence>
<keyword evidence="7 14" id="KW-0915">Sodium</keyword>
<accession>A0A6L3V024</accession>
<evidence type="ECO:0000256" key="14">
    <source>
        <dbReference type="HAMAP-Rule" id="MF_00454"/>
    </source>
</evidence>
<dbReference type="GO" id="GO:0005886">
    <property type="term" value="C:plasma membrane"/>
    <property type="evidence" value="ECO:0007669"/>
    <property type="project" value="UniProtKB-SubCell"/>
</dbReference>
<dbReference type="EMBL" id="WBOS01000015">
    <property type="protein sequence ID" value="KAB2330232.1"/>
    <property type="molecule type" value="Genomic_DNA"/>
</dbReference>
<comment type="similarity">
    <text evidence="11 14">Belongs to the fluoride channel Fluc/FEX (TC 1.A.43) family.</text>
</comment>
<keyword evidence="10 14" id="KW-0407">Ion channel</keyword>
<comment type="function">
    <text evidence="13 14">Fluoride-specific ion channel. Important for reducing fluoride concentration in the cell, thus reducing its toxicity.</text>
</comment>
<feature type="binding site" evidence="14">
    <location>
        <position position="74"/>
    </location>
    <ligand>
        <name>Na(+)</name>
        <dbReference type="ChEBI" id="CHEBI:29101"/>
        <note>structural</note>
    </ligand>
</feature>
<evidence type="ECO:0000256" key="1">
    <source>
        <dbReference type="ARBA" id="ARBA00004651"/>
    </source>
</evidence>
<comment type="catalytic activity">
    <reaction evidence="12">
        <text>fluoride(in) = fluoride(out)</text>
        <dbReference type="Rhea" id="RHEA:76159"/>
        <dbReference type="ChEBI" id="CHEBI:17051"/>
    </reaction>
    <physiologicalReaction direction="left-to-right" evidence="12">
        <dbReference type="Rhea" id="RHEA:76160"/>
    </physiologicalReaction>
</comment>
<evidence type="ECO:0000256" key="9">
    <source>
        <dbReference type="ARBA" id="ARBA00023136"/>
    </source>
</evidence>
<evidence type="ECO:0000256" key="10">
    <source>
        <dbReference type="ARBA" id="ARBA00023303"/>
    </source>
</evidence>
<keyword evidence="9 14" id="KW-0472">Membrane</keyword>
<dbReference type="Proteomes" id="UP000481030">
    <property type="component" value="Unassembled WGS sequence"/>
</dbReference>
<evidence type="ECO:0000313" key="16">
    <source>
        <dbReference type="Proteomes" id="UP000481030"/>
    </source>
</evidence>
<feature type="transmembrane region" description="Helical" evidence="14">
    <location>
        <begin position="61"/>
        <end position="81"/>
    </location>
</feature>
<dbReference type="InterPro" id="IPR003691">
    <property type="entry name" value="FluC"/>
</dbReference>
<keyword evidence="16" id="KW-1185">Reference proteome</keyword>
<feature type="binding site" evidence="14">
    <location>
        <position position="71"/>
    </location>
    <ligand>
        <name>Na(+)</name>
        <dbReference type="ChEBI" id="CHEBI:29101"/>
        <note>structural</note>
    </ligand>
</feature>
<comment type="subcellular location">
    <subcellularLocation>
        <location evidence="1 14">Cell membrane</location>
        <topology evidence="1 14">Multi-pass membrane protein</topology>
    </subcellularLocation>
</comment>
<evidence type="ECO:0000256" key="13">
    <source>
        <dbReference type="ARBA" id="ARBA00049940"/>
    </source>
</evidence>